<keyword evidence="1" id="KW-0106">Calcium</keyword>
<dbReference type="SUPFAM" id="SSF47473">
    <property type="entry name" value="EF-hand"/>
    <property type="match status" value="1"/>
</dbReference>
<accession>A0A812XSI4</accession>
<evidence type="ECO:0000259" key="3">
    <source>
        <dbReference type="PROSITE" id="PS50222"/>
    </source>
</evidence>
<feature type="domain" description="EF-hand" evidence="3">
    <location>
        <begin position="889"/>
        <end position="924"/>
    </location>
</feature>
<dbReference type="Pfam" id="PF13516">
    <property type="entry name" value="LRR_6"/>
    <property type="match status" value="2"/>
</dbReference>
<keyword evidence="5" id="KW-1185">Reference proteome</keyword>
<dbReference type="InterPro" id="IPR001611">
    <property type="entry name" value="Leu-rich_rpt"/>
</dbReference>
<feature type="compositionally biased region" description="Basic residues" evidence="2">
    <location>
        <begin position="1033"/>
        <end position="1044"/>
    </location>
</feature>
<dbReference type="InterPro" id="IPR002048">
    <property type="entry name" value="EF_hand_dom"/>
</dbReference>
<dbReference type="PROSITE" id="PS51450">
    <property type="entry name" value="LRR"/>
    <property type="match status" value="1"/>
</dbReference>
<name>A0A812XSI4_SYMPI</name>
<protein>
    <submittedName>
        <fullName evidence="4">TONSL protein</fullName>
    </submittedName>
</protein>
<comment type="caution">
    <text evidence="4">The sequence shown here is derived from an EMBL/GenBank/DDBJ whole genome shotgun (WGS) entry which is preliminary data.</text>
</comment>
<dbReference type="SMART" id="SM00368">
    <property type="entry name" value="LRR_RI"/>
    <property type="match status" value="4"/>
</dbReference>
<gene>
    <name evidence="4" type="primary">TONSL</name>
    <name evidence="4" type="ORF">SPIL2461_LOCUS21765</name>
</gene>
<feature type="region of interest" description="Disordered" evidence="2">
    <location>
        <begin position="1013"/>
        <end position="1044"/>
    </location>
</feature>
<dbReference type="CDD" id="cd00051">
    <property type="entry name" value="EFh"/>
    <property type="match status" value="1"/>
</dbReference>
<evidence type="ECO:0000256" key="1">
    <source>
        <dbReference type="ARBA" id="ARBA00022837"/>
    </source>
</evidence>
<dbReference type="SUPFAM" id="SSF52047">
    <property type="entry name" value="RNI-like"/>
    <property type="match status" value="1"/>
</dbReference>
<evidence type="ECO:0000256" key="2">
    <source>
        <dbReference type="SAM" id="MobiDB-lite"/>
    </source>
</evidence>
<dbReference type="Gene3D" id="3.80.10.10">
    <property type="entry name" value="Ribonuclease Inhibitor"/>
    <property type="match status" value="2"/>
</dbReference>
<proteinExistence type="predicted"/>
<dbReference type="GO" id="GO:0005509">
    <property type="term" value="F:calcium ion binding"/>
    <property type="evidence" value="ECO:0007669"/>
    <property type="project" value="InterPro"/>
</dbReference>
<dbReference type="EMBL" id="CAJNIZ010046571">
    <property type="protein sequence ID" value="CAE7751577.1"/>
    <property type="molecule type" value="Genomic_DNA"/>
</dbReference>
<dbReference type="PROSITE" id="PS00018">
    <property type="entry name" value="EF_HAND_1"/>
    <property type="match status" value="1"/>
</dbReference>
<dbReference type="InterPro" id="IPR052394">
    <property type="entry name" value="LRR-containing"/>
</dbReference>
<organism evidence="4 5">
    <name type="scientific">Symbiodinium pilosum</name>
    <name type="common">Dinoflagellate</name>
    <dbReference type="NCBI Taxonomy" id="2952"/>
    <lineage>
        <taxon>Eukaryota</taxon>
        <taxon>Sar</taxon>
        <taxon>Alveolata</taxon>
        <taxon>Dinophyceae</taxon>
        <taxon>Suessiales</taxon>
        <taxon>Symbiodiniaceae</taxon>
        <taxon>Symbiodinium</taxon>
    </lineage>
</organism>
<evidence type="ECO:0000313" key="4">
    <source>
        <dbReference type="EMBL" id="CAE7751577.1"/>
    </source>
</evidence>
<dbReference type="AlphaFoldDB" id="A0A812XSI4"/>
<dbReference type="Proteomes" id="UP000649617">
    <property type="component" value="Unassembled WGS sequence"/>
</dbReference>
<dbReference type="OrthoDB" id="120976at2759"/>
<dbReference type="InterPro" id="IPR011992">
    <property type="entry name" value="EF-hand-dom_pair"/>
</dbReference>
<dbReference type="InterPro" id="IPR018247">
    <property type="entry name" value="EF_Hand_1_Ca_BS"/>
</dbReference>
<dbReference type="Gene3D" id="1.10.238.10">
    <property type="entry name" value="EF-hand"/>
    <property type="match status" value="1"/>
</dbReference>
<reference evidence="4" key="1">
    <citation type="submission" date="2021-02" db="EMBL/GenBank/DDBJ databases">
        <authorList>
            <person name="Dougan E. K."/>
            <person name="Rhodes N."/>
            <person name="Thang M."/>
            <person name="Chan C."/>
        </authorList>
    </citation>
    <scope>NUCLEOTIDE SEQUENCE</scope>
</reference>
<evidence type="ECO:0000313" key="5">
    <source>
        <dbReference type="Proteomes" id="UP000649617"/>
    </source>
</evidence>
<dbReference type="PANTHER" id="PTHR24114:SF2">
    <property type="entry name" value="F-BOX DOMAIN-CONTAINING PROTEIN-RELATED"/>
    <property type="match status" value="1"/>
</dbReference>
<sequence length="1044" mass="118748">MTSRVSREPNRLLVLRDGWQLTPRGKYMQLCNIRGIRPVLHPLITGESSSFTMADENLGDADLLPLIPLLEELQLDAADLSGNRMLTDRSLVPLIRSLAQSAFLRRLCFRSVLGPSSAALLSELLLSRTAFNKLVALDVSEVPLHRKSFQALAEAIAHHPTMLEVNLANTGFAPYATDGKICMSWLMSCPRLQKLDLSWNCLDIPALQQLGQSLSKHRAPEKLSLAGCSGRSALSSDLPIEYFLELLSQNNTLKQLDLSLNHMDYRAALILEDALESGPLQTLDLSENPLGQVGVRSILRLLCSSQSKLRFIALRGCTAGAVQPGLDAKQIFSYVNPSGLYDLDLSRPYHRSLLRMLYKKCELSGQTFASAFQIQSTTTAYSHPDKKEGRYPMPQSGRLSTAFSLAWRDDGEDMWGYARAVYLNWTCRRFSPSVHKTAQLLYHWQLAQENPQEQLMILEVMAKDFMISSALLQEMCAGNPDMLKNILTRLMHCVSGGRSEKFLTMMRAPTVAIYLRLLEGVKKLLLFTPENPTGHYYLEMSNSADFALAEQILVLNQWEITIEERLAYADTSQFGNRCHLRNMTYAGRRLPVQDVKQWILPTSDAFAFDYVSCKRPSGNDSTLESSDFDKLLKSLSRMKNLSSEVRLRALRSVSTMLYLTSVQMRQLLTLFEEEYRARCAVIFFFRVVDMQNEKVFRCIFEDPEQLLSLRKSLGFLASFPYVQPDHWTVELDLSQHDQRRALHCLWTLAEHEKIEHLTHVVYTTGSGHVIQGSDFLVPRSWMTWETVPTSGKIKVTYTGGKDTRNWAYRKKLYEQYGLWKLDCNNSQVQWWASLTEAPAEVVKFLQMLVGRFSDFDQAFTFMDGGVKGNGVINLKELYERMRRMGIKSLKGPFCQKVFRFLDPNGSGSISREEWTELADLYKEVSMRLNEFALFLERQFPSSRGVLRKVWDLLDPEGVGSLSRSKFEKAVRNQLGFLGSTRIIVEFLDLDDTDSIDWQEMLQLERFMRDVRPQSARLVQPPTPPDGSASSRKPISRRKSALASL</sequence>
<dbReference type="PANTHER" id="PTHR24114">
    <property type="entry name" value="LEUCINE RICH REPEAT FAMILY PROTEIN"/>
    <property type="match status" value="1"/>
</dbReference>
<dbReference type="PROSITE" id="PS50222">
    <property type="entry name" value="EF_HAND_2"/>
    <property type="match status" value="1"/>
</dbReference>
<dbReference type="InterPro" id="IPR032675">
    <property type="entry name" value="LRR_dom_sf"/>
</dbReference>